<feature type="non-terminal residue" evidence="1">
    <location>
        <position position="110"/>
    </location>
</feature>
<dbReference type="SUPFAM" id="SSF48452">
    <property type="entry name" value="TPR-like"/>
    <property type="match status" value="1"/>
</dbReference>
<dbReference type="Gene3D" id="1.25.40.10">
    <property type="entry name" value="Tetratricopeptide repeat domain"/>
    <property type="match status" value="1"/>
</dbReference>
<dbReference type="AlphaFoldDB" id="A0A382XXA1"/>
<sequence>MSKSPQNALNLANLSTLNKYSKQDEEHLFIDELNKVVALRPFHPEAYLRAVDYYLELGSIEKAQYYNNILLQLTPNWDLPIKISKTFKKRSKDRALLLKIKYKRPLKFKT</sequence>
<evidence type="ECO:0000313" key="1">
    <source>
        <dbReference type="EMBL" id="SVD75742.1"/>
    </source>
</evidence>
<organism evidence="1">
    <name type="scientific">marine metagenome</name>
    <dbReference type="NCBI Taxonomy" id="408172"/>
    <lineage>
        <taxon>unclassified sequences</taxon>
        <taxon>metagenomes</taxon>
        <taxon>ecological metagenomes</taxon>
    </lineage>
</organism>
<gene>
    <name evidence="1" type="ORF">METZ01_LOCUS428596</name>
</gene>
<protein>
    <submittedName>
        <fullName evidence="1">Uncharacterized protein</fullName>
    </submittedName>
</protein>
<accession>A0A382XXA1</accession>
<proteinExistence type="predicted"/>
<name>A0A382XXA1_9ZZZZ</name>
<reference evidence="1" key="1">
    <citation type="submission" date="2018-05" db="EMBL/GenBank/DDBJ databases">
        <authorList>
            <person name="Lanie J.A."/>
            <person name="Ng W.-L."/>
            <person name="Kazmierczak K.M."/>
            <person name="Andrzejewski T.M."/>
            <person name="Davidsen T.M."/>
            <person name="Wayne K.J."/>
            <person name="Tettelin H."/>
            <person name="Glass J.I."/>
            <person name="Rusch D."/>
            <person name="Podicherti R."/>
            <person name="Tsui H.-C.T."/>
            <person name="Winkler M.E."/>
        </authorList>
    </citation>
    <scope>NUCLEOTIDE SEQUENCE</scope>
</reference>
<dbReference type="InterPro" id="IPR011990">
    <property type="entry name" value="TPR-like_helical_dom_sf"/>
</dbReference>
<dbReference type="EMBL" id="UINC01171263">
    <property type="protein sequence ID" value="SVD75742.1"/>
    <property type="molecule type" value="Genomic_DNA"/>
</dbReference>